<reference evidence="2 3" key="1">
    <citation type="submission" date="2023-04" db="EMBL/GenBank/DDBJ databases">
        <title>Bacteria Genome Submission.</title>
        <authorList>
            <person name="Isaac P."/>
        </authorList>
    </citation>
    <scope>NUCLEOTIDE SEQUENCE [LARGE SCALE GENOMIC DNA]</scope>
    <source>
        <strain evidence="2 3">SampleS7P1</strain>
    </source>
</reference>
<dbReference type="SUPFAM" id="SSF52540">
    <property type="entry name" value="P-loop containing nucleoside triphosphate hydrolases"/>
    <property type="match status" value="1"/>
</dbReference>
<evidence type="ECO:0000259" key="1">
    <source>
        <dbReference type="Pfam" id="PF02492"/>
    </source>
</evidence>
<dbReference type="InterPro" id="IPR027417">
    <property type="entry name" value="P-loop_NTPase"/>
</dbReference>
<feature type="domain" description="CobW/HypB/UreG nucleotide-binding" evidence="1">
    <location>
        <begin position="6"/>
        <end position="50"/>
    </location>
</feature>
<dbReference type="Pfam" id="PF02492">
    <property type="entry name" value="cobW"/>
    <property type="match status" value="1"/>
</dbReference>
<dbReference type="Gene3D" id="3.40.50.300">
    <property type="entry name" value="P-loop containing nucleotide triphosphate hydrolases"/>
    <property type="match status" value="1"/>
</dbReference>
<name>A0ABY8R1V1_PARBF</name>
<evidence type="ECO:0000313" key="3">
    <source>
        <dbReference type="Proteomes" id="UP001239169"/>
    </source>
</evidence>
<dbReference type="PANTHER" id="PTHR13748">
    <property type="entry name" value="COBW-RELATED"/>
    <property type="match status" value="1"/>
</dbReference>
<dbReference type="InterPro" id="IPR003495">
    <property type="entry name" value="CobW/HypB/UreG_nucleotide-bd"/>
</dbReference>
<keyword evidence="3" id="KW-1185">Reference proteome</keyword>
<dbReference type="Proteomes" id="UP001239169">
    <property type="component" value="Chromosome"/>
</dbReference>
<proteinExistence type="predicted"/>
<organism evidence="2 3">
    <name type="scientific">Paraclostridium bifermentans</name>
    <name type="common">Clostridium bifermentans</name>
    <dbReference type="NCBI Taxonomy" id="1490"/>
    <lineage>
        <taxon>Bacteria</taxon>
        <taxon>Bacillati</taxon>
        <taxon>Bacillota</taxon>
        <taxon>Clostridia</taxon>
        <taxon>Peptostreptococcales</taxon>
        <taxon>Peptostreptococcaceae</taxon>
        <taxon>Paraclostridium</taxon>
    </lineage>
</organism>
<gene>
    <name evidence="2" type="ORF">QJS64_15685</name>
</gene>
<dbReference type="InterPro" id="IPR051316">
    <property type="entry name" value="Zinc-reg_GTPase_activator"/>
</dbReference>
<accession>A0ABY8R1V1</accession>
<protein>
    <submittedName>
        <fullName evidence="2">GTP-binding protein</fullName>
    </submittedName>
</protein>
<dbReference type="PANTHER" id="PTHR13748:SF62">
    <property type="entry name" value="COBW DOMAIN-CONTAINING PROTEIN"/>
    <property type="match status" value="1"/>
</dbReference>
<dbReference type="EMBL" id="CP124685">
    <property type="protein sequence ID" value="WGX75420.1"/>
    <property type="molecule type" value="Genomic_DNA"/>
</dbReference>
<sequence>MIKIDIVSGFLGSGKTTLIKKMLNDNKSEKVVVLENEFGQIGIDGELIKKMD</sequence>
<evidence type="ECO:0000313" key="2">
    <source>
        <dbReference type="EMBL" id="WGX75420.1"/>
    </source>
</evidence>